<dbReference type="Gene3D" id="3.90.660.10">
    <property type="match status" value="1"/>
</dbReference>
<sequence length="1032" mass="115986">VSTEQDTTSLTERADRLWLAEQRPSKEELKGKGTEPHKQLVAAFQYLWRTDEENEREKQREREWEEKKALEEAREMEREENELREWEAREKEKPDGEQERGEQKKIKMEEQRDKEEEDCLKSGEPDEAPVDEPRDTQYDNAAERYEMLPFRRLPADRFHTVGERSSLYDNCRAAAQAGDARLALKESGGTADAEKEEKSSSSSSSSPSSSAAAPAAAAKSTRQTTTRSGRRVGVHLEEKVSNGTAPPKKEDEEKNADPISSRGRRLAKRQKVAPPDCSPSPPKEEKKEKQLAVPPNSSSMSIDVDDDDEPEPAPPSSSSSNVLKEEEKEEKPERGKRKRQRDESADGSASPGEGLSTKRKTETKKEETEKDNEAQGDKKRKRDEKDPEGEHEGDGGEGDQNHQPPTATGGGEQAKKEVVHLPKKFAHVKTINSLITNIRRANAGSLCRLLSTGVLEEPKDRTDAARSAEAELRTLCQRMRAAAARTPPTPSLTFFDHCHNEMMDRLLSADGEPDQYNAIWLERLTEALKHNQPGEFPDILSWVELHRRDFLFNADGALNAAKSLLLTFPKVQKLVTTESLILLETILQRNLGYVAALSELSTDFLTWLDQAGEDAYKWMAQSMMDSNITKQHKDDEEIFETFADKKVLKPSPTPAMVTDPEFNPYPGDRLNSVGYQWLPDCLWRRANLKENTLFNQSVCLVKFVSRPTGEKGFVWEKSEKEWVEKEKEEPLVEVTCRSGLRVRAKKVIVTVPIGVLKRRSSLSTIEFVPPFSPKKEEAIRSSGAGAHNKVLLVWRTEDVFWKIGEFPDWPNFSVRHPQVQVMNLDSFGQKNTLMIHVFGVYRWEGMGGERDDAVVDYMLSILAEAFGFLPPSPFTSGSGDSAAAAAAAKSPRKEIPRPIFSHVTRWDEDPNSMCSYSFYGKTQDSTSIETLALPHPPPPLDYVMADPLHWVDWDLERNVNMSKPFERCRVFFAGEATDVAGQQCVHGAVRSGGRAAGEVLASLYGMSDPQTTVHLPINPAAYYQTMGFKSKD</sequence>
<dbReference type="EMBL" id="CDMZ01002433">
    <property type="protein sequence ID" value="CEM42353.1"/>
    <property type="molecule type" value="Genomic_DNA"/>
</dbReference>
<feature type="compositionally biased region" description="Basic residues" evidence="1">
    <location>
        <begin position="262"/>
        <end position="271"/>
    </location>
</feature>
<protein>
    <recommendedName>
        <fullName evidence="2">Amine oxidase domain-containing protein</fullName>
    </recommendedName>
</protein>
<dbReference type="InterPro" id="IPR002937">
    <property type="entry name" value="Amino_oxidase"/>
</dbReference>
<evidence type="ECO:0000259" key="2">
    <source>
        <dbReference type="Pfam" id="PF01593"/>
    </source>
</evidence>
<dbReference type="Pfam" id="PF01593">
    <property type="entry name" value="Amino_oxidase"/>
    <property type="match status" value="1"/>
</dbReference>
<feature type="compositionally biased region" description="Basic and acidic residues" evidence="1">
    <location>
        <begin position="323"/>
        <end position="333"/>
    </location>
</feature>
<name>A0A0G4HE89_9ALVE</name>
<feature type="compositionally biased region" description="Basic and acidic residues" evidence="1">
    <location>
        <begin position="359"/>
        <end position="394"/>
    </location>
</feature>
<dbReference type="PANTHER" id="PTHR10742:SF410">
    <property type="entry name" value="LYSINE-SPECIFIC HISTONE DEMETHYLASE 2"/>
    <property type="match status" value="1"/>
</dbReference>
<reference evidence="3" key="1">
    <citation type="submission" date="2014-11" db="EMBL/GenBank/DDBJ databases">
        <authorList>
            <person name="Otto D Thomas"/>
            <person name="Naeem Raeece"/>
        </authorList>
    </citation>
    <scope>NUCLEOTIDE SEQUENCE</scope>
</reference>
<feature type="region of interest" description="Disordered" evidence="1">
    <location>
        <begin position="1"/>
        <end position="154"/>
    </location>
</feature>
<feature type="compositionally biased region" description="Low complexity" evidence="1">
    <location>
        <begin position="200"/>
        <end position="227"/>
    </location>
</feature>
<feature type="compositionally biased region" description="Basic and acidic residues" evidence="1">
    <location>
        <begin position="49"/>
        <end position="124"/>
    </location>
</feature>
<dbReference type="PANTHER" id="PTHR10742">
    <property type="entry name" value="FLAVIN MONOAMINE OXIDASE"/>
    <property type="match status" value="1"/>
</dbReference>
<evidence type="ECO:0000313" key="3">
    <source>
        <dbReference type="EMBL" id="CEM42353.1"/>
    </source>
</evidence>
<proteinExistence type="predicted"/>
<dbReference type="InterPro" id="IPR036188">
    <property type="entry name" value="FAD/NAD-bd_sf"/>
</dbReference>
<evidence type="ECO:0000256" key="1">
    <source>
        <dbReference type="SAM" id="MobiDB-lite"/>
    </source>
</evidence>
<dbReference type="SUPFAM" id="SSF51905">
    <property type="entry name" value="FAD/NAD(P)-binding domain"/>
    <property type="match status" value="1"/>
</dbReference>
<feature type="non-terminal residue" evidence="3">
    <location>
        <position position="1"/>
    </location>
</feature>
<dbReference type="GO" id="GO:0016491">
    <property type="term" value="F:oxidoreductase activity"/>
    <property type="evidence" value="ECO:0007669"/>
    <property type="project" value="InterPro"/>
</dbReference>
<feature type="compositionally biased region" description="Basic and acidic residues" evidence="1">
    <location>
        <begin position="131"/>
        <end position="146"/>
    </location>
</feature>
<organism evidence="3">
    <name type="scientific">Chromera velia CCMP2878</name>
    <dbReference type="NCBI Taxonomy" id="1169474"/>
    <lineage>
        <taxon>Eukaryota</taxon>
        <taxon>Sar</taxon>
        <taxon>Alveolata</taxon>
        <taxon>Colpodellida</taxon>
        <taxon>Chromeraceae</taxon>
        <taxon>Chromera</taxon>
    </lineage>
</organism>
<accession>A0A0G4HE89</accession>
<feature type="compositionally biased region" description="Polar residues" evidence="1">
    <location>
        <begin position="1"/>
        <end position="11"/>
    </location>
</feature>
<feature type="compositionally biased region" description="Basic and acidic residues" evidence="1">
    <location>
        <begin position="12"/>
        <end position="38"/>
    </location>
</feature>
<feature type="compositionally biased region" description="Basic and acidic residues" evidence="1">
    <location>
        <begin position="247"/>
        <end position="256"/>
    </location>
</feature>
<dbReference type="Gene3D" id="3.50.50.60">
    <property type="entry name" value="FAD/NAD(P)-binding domain"/>
    <property type="match status" value="1"/>
</dbReference>
<dbReference type="InterPro" id="IPR050281">
    <property type="entry name" value="Flavin_monoamine_oxidase"/>
</dbReference>
<gene>
    <name evidence="3" type="ORF">Cvel_26681</name>
</gene>
<feature type="domain" description="Amine oxidase" evidence="2">
    <location>
        <begin position="531"/>
        <end position="1000"/>
    </location>
</feature>
<feature type="region of interest" description="Disordered" evidence="1">
    <location>
        <begin position="181"/>
        <end position="415"/>
    </location>
</feature>
<dbReference type="VEuPathDB" id="CryptoDB:Cvel_26681"/>
<dbReference type="SUPFAM" id="SSF54373">
    <property type="entry name" value="FAD-linked reductases, C-terminal domain"/>
    <property type="match status" value="1"/>
</dbReference>
<dbReference type="AlphaFoldDB" id="A0A0G4HE89"/>